<evidence type="ECO:0000256" key="2">
    <source>
        <dbReference type="ARBA" id="ARBA00005585"/>
    </source>
</evidence>
<evidence type="ECO:0000256" key="7">
    <source>
        <dbReference type="ARBA" id="ARBA00023180"/>
    </source>
</evidence>
<keyword evidence="10" id="KW-1185">Reference proteome</keyword>
<proteinExistence type="inferred from homology"/>
<evidence type="ECO:0000259" key="9">
    <source>
        <dbReference type="PROSITE" id="PS50156"/>
    </source>
</evidence>
<dbReference type="GO" id="GO:0030659">
    <property type="term" value="C:cytoplasmic vesicle membrane"/>
    <property type="evidence" value="ECO:0007669"/>
    <property type="project" value="TreeGrafter"/>
</dbReference>
<dbReference type="InterPro" id="IPR000731">
    <property type="entry name" value="SSD"/>
</dbReference>
<protein>
    <submittedName>
        <fullName evidence="11">SSD domain-containing protein</fullName>
    </submittedName>
</protein>
<dbReference type="GO" id="GO:0018996">
    <property type="term" value="P:molting cycle, collagen and cuticulin-based cuticle"/>
    <property type="evidence" value="ECO:0007669"/>
    <property type="project" value="TreeGrafter"/>
</dbReference>
<sequence>MLRLAPIISCFRFVVLIIKLYKKWGFIVAKYAWPSILICILISVLATVKIFLTPQKNDITGYSPFEARSRVEYKQYTSFFAHDGLAIATYIFVLAKDGKSMHRLEYLKETVEILDLALNNVTMYNKDLKRNQSFSEFCIHFCSVNDPVRQFYNGMLVQQSSVMKGDGLNERLQLEYPISTLFGRSFSLQPNFFGVEVYNETVSQDEKAELEEASLVLGNGTAMSDTPQSNRTLTEIHLSNIKMLKMISLQFRATHLPAWKDDDVKDWEMRMVRFFEKNYKSDRVTVFVLSQTYVEEEMVRAGSSLLPYLIVGFLIMCTCSVVTVMVRASYMHQSNIYKIILAVMACITPLMACSTALAIMFLVGVRFSSILCVIPFLVLSIGVDSSYLMVHEWQRVTKEIREQKVRSDDCVGHRMSEVLMEVGPAILISAITNILADGVGCWTSSPELRLLCIGNLFSMFIAYIYQMTFYSGLMSIVGEYEIKAEKIERNRMEITIKDANVDIRRNNGLTRKSSRFHDTSKLYISKYMRVYVNFVTNVVVSTSTILIYFAYVAISIWGITRININLTTQKLFAHDSPLLTLDQYRVEYQVPTFTMATVFVNSPGDLSKPAHLALMDRMVDDFEHLPGSWGPVGTMYFVRDFIKFENSMEAEEGDYDYSEDQGASATPKDNFKFRNEDLQTFLAWPEYDFWSGFIQLQNDTENESKKRLSRFFLTTGYHDEQLKIWTERGKLLKQWRSVVDKPEYRSFEASVFHEDGVFLDLIDNMPTDTWQSVVGTLICMAAVCFIFLRSMLTVAIATSCVLSICAGILGILSWWGVDLDPITMAAMIISVGFSVDIPAHVSYHYYKACESGRNASPQERLGNCLSSVAFPALQAALSTALCVSSLLLAKIYMAWVFVKTMVLCVFLCNLHGLVFLPAILSMVDRIKATCQRKKTFDMNHSADKHKRKMRPNITARHRMHEVEAQEMDKTKVDRPPLPEH</sequence>
<dbReference type="AlphaFoldDB" id="A0A9J2P0U1"/>
<dbReference type="Pfam" id="PF02460">
    <property type="entry name" value="Patched"/>
    <property type="match status" value="1"/>
</dbReference>
<comment type="subcellular location">
    <subcellularLocation>
        <location evidence="1">Cell membrane</location>
        <topology evidence="1">Multi-pass membrane protein</topology>
    </subcellularLocation>
</comment>
<feature type="transmembrane region" description="Helical" evidence="8">
    <location>
        <begin position="305"/>
        <end position="327"/>
    </location>
</feature>
<feature type="transmembrane region" description="Helical" evidence="8">
    <location>
        <begin position="822"/>
        <end position="843"/>
    </location>
</feature>
<evidence type="ECO:0000256" key="6">
    <source>
        <dbReference type="ARBA" id="ARBA00023136"/>
    </source>
</evidence>
<feature type="transmembrane region" description="Helical" evidence="8">
    <location>
        <begin position="418"/>
        <end position="436"/>
    </location>
</feature>
<dbReference type="SUPFAM" id="SSF82866">
    <property type="entry name" value="Multidrug efflux transporter AcrB transmembrane domain"/>
    <property type="match status" value="2"/>
</dbReference>
<feature type="transmembrane region" description="Helical" evidence="8">
    <location>
        <begin position="33"/>
        <end position="52"/>
    </location>
</feature>
<comment type="similarity">
    <text evidence="2">Belongs to the patched family.</text>
</comment>
<evidence type="ECO:0000256" key="5">
    <source>
        <dbReference type="ARBA" id="ARBA00022989"/>
    </source>
</evidence>
<keyword evidence="6 8" id="KW-0472">Membrane</keyword>
<feature type="transmembrane region" description="Helical" evidence="8">
    <location>
        <begin position="900"/>
        <end position="923"/>
    </location>
</feature>
<evidence type="ECO:0000256" key="4">
    <source>
        <dbReference type="ARBA" id="ARBA00022692"/>
    </source>
</evidence>
<keyword evidence="5 8" id="KW-1133">Transmembrane helix</keyword>
<keyword evidence="4 8" id="KW-0812">Transmembrane</keyword>
<dbReference type="PROSITE" id="PS50156">
    <property type="entry name" value="SSD"/>
    <property type="match status" value="1"/>
</dbReference>
<organism evidence="10 11">
    <name type="scientific">Ascaris lumbricoides</name>
    <name type="common">Giant roundworm</name>
    <dbReference type="NCBI Taxonomy" id="6252"/>
    <lineage>
        <taxon>Eukaryota</taxon>
        <taxon>Metazoa</taxon>
        <taxon>Ecdysozoa</taxon>
        <taxon>Nematoda</taxon>
        <taxon>Chromadorea</taxon>
        <taxon>Rhabditida</taxon>
        <taxon>Spirurina</taxon>
        <taxon>Ascaridomorpha</taxon>
        <taxon>Ascaridoidea</taxon>
        <taxon>Ascarididae</taxon>
        <taxon>Ascaris</taxon>
    </lineage>
</organism>
<reference evidence="11" key="1">
    <citation type="submission" date="2023-03" db="UniProtKB">
        <authorList>
            <consortium name="WormBaseParasite"/>
        </authorList>
    </citation>
    <scope>IDENTIFICATION</scope>
</reference>
<feature type="domain" description="SSD" evidence="9">
    <location>
        <begin position="338"/>
        <end position="476"/>
    </location>
</feature>
<feature type="transmembrane region" description="Helical" evidence="8">
    <location>
        <begin position="864"/>
        <end position="888"/>
    </location>
</feature>
<name>A0A9J2P0U1_ASCLU</name>
<dbReference type="PANTHER" id="PTHR10796:SF97">
    <property type="entry name" value="SSD DOMAIN-CONTAINING PROTEIN"/>
    <property type="match status" value="1"/>
</dbReference>
<feature type="transmembrane region" description="Helical" evidence="8">
    <location>
        <begin position="339"/>
        <end position="361"/>
    </location>
</feature>
<evidence type="ECO:0000256" key="1">
    <source>
        <dbReference type="ARBA" id="ARBA00004651"/>
    </source>
</evidence>
<feature type="transmembrane region" description="Helical" evidence="8">
    <location>
        <begin position="367"/>
        <end position="390"/>
    </location>
</feature>
<evidence type="ECO:0000313" key="10">
    <source>
        <dbReference type="Proteomes" id="UP000036681"/>
    </source>
</evidence>
<dbReference type="GO" id="GO:0005886">
    <property type="term" value="C:plasma membrane"/>
    <property type="evidence" value="ECO:0007669"/>
    <property type="project" value="UniProtKB-SubCell"/>
</dbReference>
<dbReference type="WBParaSite" id="ALUE_0000342001-mRNA-1">
    <property type="protein sequence ID" value="ALUE_0000342001-mRNA-1"/>
    <property type="gene ID" value="ALUE_0000342001"/>
</dbReference>
<accession>A0A9J2P0U1</accession>
<keyword evidence="3" id="KW-1003">Cell membrane</keyword>
<dbReference type="GO" id="GO:0006897">
    <property type="term" value="P:endocytosis"/>
    <property type="evidence" value="ECO:0007669"/>
    <property type="project" value="TreeGrafter"/>
</dbReference>
<evidence type="ECO:0000256" key="8">
    <source>
        <dbReference type="SAM" id="Phobius"/>
    </source>
</evidence>
<dbReference type="Gene3D" id="1.20.1640.10">
    <property type="entry name" value="Multidrug efflux transporter AcrB transmembrane domain"/>
    <property type="match status" value="2"/>
</dbReference>
<feature type="transmembrane region" description="Helical" evidence="8">
    <location>
        <begin position="795"/>
        <end position="816"/>
    </location>
</feature>
<feature type="transmembrane region" description="Helical" evidence="8">
    <location>
        <begin position="769"/>
        <end position="788"/>
    </location>
</feature>
<dbReference type="InterPro" id="IPR051697">
    <property type="entry name" value="Patched_domain-protein"/>
</dbReference>
<dbReference type="InterPro" id="IPR003392">
    <property type="entry name" value="PTHD_SSD"/>
</dbReference>
<evidence type="ECO:0000313" key="11">
    <source>
        <dbReference type="WBParaSite" id="ALUE_0000342001-mRNA-1"/>
    </source>
</evidence>
<dbReference type="FunFam" id="1.20.1640.10:FF:000036">
    <property type="entry name" value="PaTched Related family"/>
    <property type="match status" value="1"/>
</dbReference>
<dbReference type="PANTHER" id="PTHR10796">
    <property type="entry name" value="PATCHED-RELATED"/>
    <property type="match status" value="1"/>
</dbReference>
<dbReference type="FunFam" id="1.20.1640.10:FF:000013">
    <property type="entry name" value="PaTched Related family"/>
    <property type="match status" value="1"/>
</dbReference>
<keyword evidence="7" id="KW-0325">Glycoprotein</keyword>
<dbReference type="Proteomes" id="UP000036681">
    <property type="component" value="Unplaced"/>
</dbReference>
<evidence type="ECO:0000256" key="3">
    <source>
        <dbReference type="ARBA" id="ARBA00022475"/>
    </source>
</evidence>
<feature type="transmembrane region" description="Helical" evidence="8">
    <location>
        <begin position="530"/>
        <end position="559"/>
    </location>
</feature>